<keyword evidence="2" id="KW-1185">Reference proteome</keyword>
<evidence type="ECO:0000313" key="1">
    <source>
        <dbReference type="EMBL" id="TCZ64426.1"/>
    </source>
</evidence>
<evidence type="ECO:0000313" key="2">
    <source>
        <dbReference type="Proteomes" id="UP000295023"/>
    </source>
</evidence>
<sequence length="73" mass="7559">MTGYRIHVWFDPDGPDRGEPAHDDGVVVLPVIPVPGMELRDAAGQIAVIRRVVLFAAPGPDGAVAAVVCEAGA</sequence>
<comment type="caution">
    <text evidence="1">The sequence shown here is derived from an EMBL/GenBank/DDBJ whole genome shotgun (WGS) entry which is preliminary data.</text>
</comment>
<dbReference type="Proteomes" id="UP000295023">
    <property type="component" value="Unassembled WGS sequence"/>
</dbReference>
<name>A0A4R4DU56_9PROT</name>
<accession>A0A4R4DU56</accession>
<organism evidence="1 2">
    <name type="scientific">Roseicella aquatilis</name>
    <dbReference type="NCBI Taxonomy" id="2527868"/>
    <lineage>
        <taxon>Bacteria</taxon>
        <taxon>Pseudomonadati</taxon>
        <taxon>Pseudomonadota</taxon>
        <taxon>Alphaproteobacteria</taxon>
        <taxon>Acetobacterales</taxon>
        <taxon>Roseomonadaceae</taxon>
        <taxon>Roseicella</taxon>
    </lineage>
</organism>
<proteinExistence type="predicted"/>
<gene>
    <name evidence="1" type="ORF">EXY23_07205</name>
</gene>
<dbReference type="EMBL" id="SKBM01000005">
    <property type="protein sequence ID" value="TCZ64426.1"/>
    <property type="molecule type" value="Genomic_DNA"/>
</dbReference>
<protein>
    <submittedName>
        <fullName evidence="1">Uncharacterized protein</fullName>
    </submittedName>
</protein>
<reference evidence="1 2" key="1">
    <citation type="submission" date="2019-03" db="EMBL/GenBank/DDBJ databases">
        <title>Paracraurococcus aquatilis NE82 genome sequence.</title>
        <authorList>
            <person name="Zhao Y."/>
            <person name="Du Z."/>
        </authorList>
    </citation>
    <scope>NUCLEOTIDE SEQUENCE [LARGE SCALE GENOMIC DNA]</scope>
    <source>
        <strain evidence="1 2">NE82</strain>
    </source>
</reference>
<dbReference type="RefSeq" id="WP_132286257.1">
    <property type="nucleotide sequence ID" value="NZ_SKBM01000005.1"/>
</dbReference>
<dbReference type="AlphaFoldDB" id="A0A4R4DU56"/>